<dbReference type="Proteomes" id="UP000198601">
    <property type="component" value="Unassembled WGS sequence"/>
</dbReference>
<dbReference type="STRING" id="624147.SAMN04487970_103226"/>
<dbReference type="PANTHER" id="PTHR41317">
    <property type="entry name" value="PD-(D_E)XK NUCLEASE FAMILY TRANSPOSASE"/>
    <property type="match status" value="1"/>
</dbReference>
<dbReference type="EMBL" id="FMTT01000032">
    <property type="protein sequence ID" value="SCW70925.1"/>
    <property type="molecule type" value="Genomic_DNA"/>
</dbReference>
<name>A0A1G4SQT1_9BACL</name>
<evidence type="ECO:0000313" key="2">
    <source>
        <dbReference type="Proteomes" id="UP000198601"/>
    </source>
</evidence>
<protein>
    <recommendedName>
        <fullName evidence="3">PD-(D/E)XK nuclease family transposase</fullName>
    </recommendedName>
</protein>
<dbReference type="InterPro" id="IPR010106">
    <property type="entry name" value="RpnA"/>
</dbReference>
<dbReference type="PANTHER" id="PTHR41317:SF1">
    <property type="entry name" value="PD-(D_E)XK NUCLEASE FAMILY TRANSPOSASE"/>
    <property type="match status" value="1"/>
</dbReference>
<keyword evidence="2" id="KW-1185">Reference proteome</keyword>
<evidence type="ECO:0000313" key="1">
    <source>
        <dbReference type="EMBL" id="SCW70925.1"/>
    </source>
</evidence>
<gene>
    <name evidence="1" type="ORF">SAMN04487970_103226</name>
</gene>
<reference evidence="2" key="1">
    <citation type="submission" date="2016-10" db="EMBL/GenBank/DDBJ databases">
        <authorList>
            <person name="Varghese N."/>
            <person name="Submissions S."/>
        </authorList>
    </citation>
    <scope>NUCLEOTIDE SEQUENCE [LARGE SCALE GENOMIC DNA]</scope>
    <source>
        <strain evidence="2">CGMCC 1.8946</strain>
    </source>
</reference>
<sequence>MTELLEPSVDFVFKQIFGSEENKDEVLLNFLNEALRETEPKPFVSLTLLNPQLDKNALTDKQAILDVRAQNEDGKQVNLEIQVSNKFEPKRSLYYAAKMYEEQLGEGQFYKSLKKVISINILTFNQIANDRFHNIYHLREDHTGELLLDDIEIHFMELPKLNLKPHKMDDRLVNWLMFIDSAPKEQRMLPKRVC</sequence>
<evidence type="ECO:0008006" key="3">
    <source>
        <dbReference type="Google" id="ProtNLM"/>
    </source>
</evidence>
<dbReference type="AlphaFoldDB" id="A0A1G4SQT1"/>
<accession>A0A1G4SQT1</accession>
<proteinExistence type="predicted"/>
<organism evidence="1 2">
    <name type="scientific">Paenibacillus tianmuensis</name>
    <dbReference type="NCBI Taxonomy" id="624147"/>
    <lineage>
        <taxon>Bacteria</taxon>
        <taxon>Bacillati</taxon>
        <taxon>Bacillota</taxon>
        <taxon>Bacilli</taxon>
        <taxon>Bacillales</taxon>
        <taxon>Paenibacillaceae</taxon>
        <taxon>Paenibacillus</taxon>
    </lineage>
</organism>
<dbReference type="Pfam" id="PF12784">
    <property type="entry name" value="PDDEXK_2"/>
    <property type="match status" value="1"/>
</dbReference>
<dbReference type="NCBIfam" id="TIGR01784">
    <property type="entry name" value="T_den_put_tspse"/>
    <property type="match status" value="1"/>
</dbReference>